<feature type="signal peptide" evidence="7">
    <location>
        <begin position="1"/>
        <end position="22"/>
    </location>
</feature>
<accession>A0A8J3XR67</accession>
<comment type="similarity">
    <text evidence="1">Belongs to the thioredoxin family. DsbA subfamily.</text>
</comment>
<evidence type="ECO:0000256" key="1">
    <source>
        <dbReference type="ARBA" id="ARBA00005791"/>
    </source>
</evidence>
<dbReference type="Gene3D" id="3.40.30.10">
    <property type="entry name" value="Glutaredoxin"/>
    <property type="match status" value="1"/>
</dbReference>
<keyword evidence="10" id="KW-1185">Reference proteome</keyword>
<dbReference type="PANTHER" id="PTHR13887">
    <property type="entry name" value="GLUTATHIONE S-TRANSFERASE KAPPA"/>
    <property type="match status" value="1"/>
</dbReference>
<feature type="compositionally biased region" description="Low complexity" evidence="6">
    <location>
        <begin position="201"/>
        <end position="220"/>
    </location>
</feature>
<reference evidence="9" key="1">
    <citation type="submission" date="2021-01" db="EMBL/GenBank/DDBJ databases">
        <title>Whole genome shotgun sequence of Planotetraspora silvatica NBRC 100141.</title>
        <authorList>
            <person name="Komaki H."/>
            <person name="Tamura T."/>
        </authorList>
    </citation>
    <scope>NUCLEOTIDE SEQUENCE</scope>
    <source>
        <strain evidence="9">NBRC 100141</strain>
    </source>
</reference>
<dbReference type="CDD" id="cd02972">
    <property type="entry name" value="DsbA_family"/>
    <property type="match status" value="1"/>
</dbReference>
<dbReference type="Proteomes" id="UP000644610">
    <property type="component" value="Unassembled WGS sequence"/>
</dbReference>
<dbReference type="SUPFAM" id="SSF52833">
    <property type="entry name" value="Thioredoxin-like"/>
    <property type="match status" value="1"/>
</dbReference>
<protein>
    <recommendedName>
        <fullName evidence="8">Thioredoxin-like fold domain-containing protein</fullName>
    </recommendedName>
</protein>
<proteinExistence type="inferred from homology"/>
<keyword evidence="4" id="KW-1015">Disulfide bond</keyword>
<feature type="chain" id="PRO_5035304650" description="Thioredoxin-like fold domain-containing protein" evidence="7">
    <location>
        <begin position="23"/>
        <end position="220"/>
    </location>
</feature>
<organism evidence="9 10">
    <name type="scientific">Planotetraspora silvatica</name>
    <dbReference type="NCBI Taxonomy" id="234614"/>
    <lineage>
        <taxon>Bacteria</taxon>
        <taxon>Bacillati</taxon>
        <taxon>Actinomycetota</taxon>
        <taxon>Actinomycetes</taxon>
        <taxon>Streptosporangiales</taxon>
        <taxon>Streptosporangiaceae</taxon>
        <taxon>Planotetraspora</taxon>
    </lineage>
</organism>
<comment type="caution">
    <text evidence="9">The sequence shown here is derived from an EMBL/GenBank/DDBJ whole genome shotgun (WGS) entry which is preliminary data.</text>
</comment>
<evidence type="ECO:0000256" key="4">
    <source>
        <dbReference type="ARBA" id="ARBA00023157"/>
    </source>
</evidence>
<keyword evidence="2 7" id="KW-0732">Signal</keyword>
<dbReference type="Pfam" id="PF13462">
    <property type="entry name" value="Thioredoxin_4"/>
    <property type="match status" value="1"/>
</dbReference>
<feature type="region of interest" description="Disordered" evidence="6">
    <location>
        <begin position="182"/>
        <end position="220"/>
    </location>
</feature>
<evidence type="ECO:0000313" key="9">
    <source>
        <dbReference type="EMBL" id="GII50074.1"/>
    </source>
</evidence>
<evidence type="ECO:0000256" key="3">
    <source>
        <dbReference type="ARBA" id="ARBA00023002"/>
    </source>
</evidence>
<keyword evidence="5" id="KW-0676">Redox-active center</keyword>
<dbReference type="EMBL" id="BOOQ01000048">
    <property type="protein sequence ID" value="GII50074.1"/>
    <property type="molecule type" value="Genomic_DNA"/>
</dbReference>
<dbReference type="AlphaFoldDB" id="A0A8J3XR67"/>
<name>A0A8J3XR67_9ACTN</name>
<evidence type="ECO:0000256" key="7">
    <source>
        <dbReference type="SAM" id="SignalP"/>
    </source>
</evidence>
<dbReference type="InterPro" id="IPR036249">
    <property type="entry name" value="Thioredoxin-like_sf"/>
</dbReference>
<evidence type="ECO:0000256" key="2">
    <source>
        <dbReference type="ARBA" id="ARBA00022729"/>
    </source>
</evidence>
<evidence type="ECO:0000313" key="10">
    <source>
        <dbReference type="Proteomes" id="UP000644610"/>
    </source>
</evidence>
<feature type="domain" description="Thioredoxin-like fold" evidence="8">
    <location>
        <begin position="53"/>
        <end position="201"/>
    </location>
</feature>
<evidence type="ECO:0000256" key="5">
    <source>
        <dbReference type="ARBA" id="ARBA00023284"/>
    </source>
</evidence>
<evidence type="ECO:0000256" key="6">
    <source>
        <dbReference type="SAM" id="MobiDB-lite"/>
    </source>
</evidence>
<gene>
    <name evidence="9" type="ORF">Psi02_64980</name>
</gene>
<sequence>MLVALAVIVVSLAANLSPQQPAAPARADAIEQLVTLRPDGSVMVARPGVVRPVLEVYEDFQCPVCQEFERGNGKVARQAVLRGEIALLIHPMTIFSDSPMHENSHRALSASLCVTDPEKWLAYHDALYAGQPEETQDGGFAIPDLVALAEKTGVPSAGFAECLTSEDTSDKADEMSRAALRDAVQGTPTVRIDGQDIDWSAPWGGAEPEGGAKPEQATTV</sequence>
<dbReference type="GO" id="GO:0016491">
    <property type="term" value="F:oxidoreductase activity"/>
    <property type="evidence" value="ECO:0007669"/>
    <property type="project" value="UniProtKB-KW"/>
</dbReference>
<dbReference type="InterPro" id="IPR012336">
    <property type="entry name" value="Thioredoxin-like_fold"/>
</dbReference>
<keyword evidence="3" id="KW-0560">Oxidoreductase</keyword>
<dbReference type="PANTHER" id="PTHR13887:SF14">
    <property type="entry name" value="DISULFIDE BOND FORMATION PROTEIN D"/>
    <property type="match status" value="1"/>
</dbReference>
<evidence type="ECO:0000259" key="8">
    <source>
        <dbReference type="Pfam" id="PF13462"/>
    </source>
</evidence>